<sequence length="217" mass="22849">MVKSKRIIVSSDASGAVQAAREGLLLIIVDVIDMSTTLESALDAGAAAVLGCSPDFTRAPVKVAPEEIGQEASRLAREKGRGIILVAEPRVGTEEERRGRCQRVISGIEKGGGVIEAVVPNIGAETPRLVDMKDRVVVAVTDTGGVAFDAAFQESRRLTVGTVARTLKQKGMEPALTAVSRALKMLQETDQGIAVVAASRNSLEDVLAAQFIANLFL</sequence>
<accession>A0A354YY74</accession>
<dbReference type="RefSeq" id="WP_061214926.1">
    <property type="nucleotide sequence ID" value="NZ_DCDX01000184.1"/>
</dbReference>
<evidence type="ECO:0000313" key="2">
    <source>
        <dbReference type="Proteomes" id="UP000263273"/>
    </source>
</evidence>
<gene>
    <name evidence="1" type="ORF">DDZ44_10195</name>
</gene>
<evidence type="ECO:0000313" key="1">
    <source>
        <dbReference type="EMBL" id="HBK54295.1"/>
    </source>
</evidence>
<proteinExistence type="predicted"/>
<name>A0A354YY74_9FIRM</name>
<organism evidence="1 2">
    <name type="scientific">Syntrophomonas wolfei</name>
    <dbReference type="NCBI Taxonomy" id="863"/>
    <lineage>
        <taxon>Bacteria</taxon>
        <taxon>Bacillati</taxon>
        <taxon>Bacillota</taxon>
        <taxon>Clostridia</taxon>
        <taxon>Eubacteriales</taxon>
        <taxon>Syntrophomonadaceae</taxon>
        <taxon>Syntrophomonas</taxon>
    </lineage>
</organism>
<comment type="caution">
    <text evidence="1">The sequence shown here is derived from an EMBL/GenBank/DDBJ whole genome shotgun (WGS) entry which is preliminary data.</text>
</comment>
<dbReference type="EMBL" id="DNZF01000220">
    <property type="protein sequence ID" value="HBK54295.1"/>
    <property type="molecule type" value="Genomic_DNA"/>
</dbReference>
<dbReference type="STRING" id="378794.GCA_001570625_02515"/>
<dbReference type="Proteomes" id="UP000263273">
    <property type="component" value="Unassembled WGS sequence"/>
</dbReference>
<protein>
    <submittedName>
        <fullName evidence="1">Uncharacterized protein</fullName>
    </submittedName>
</protein>
<dbReference type="AlphaFoldDB" id="A0A354YY74"/>
<reference evidence="1 2" key="1">
    <citation type="journal article" date="2018" name="Nat. Biotechnol.">
        <title>A standardized bacterial taxonomy based on genome phylogeny substantially revises the tree of life.</title>
        <authorList>
            <person name="Parks D.H."/>
            <person name="Chuvochina M."/>
            <person name="Waite D.W."/>
            <person name="Rinke C."/>
            <person name="Skarshewski A."/>
            <person name="Chaumeil P.A."/>
            <person name="Hugenholtz P."/>
        </authorList>
    </citation>
    <scope>NUCLEOTIDE SEQUENCE [LARGE SCALE GENOMIC DNA]</scope>
    <source>
        <strain evidence="1">UBA10948</strain>
    </source>
</reference>